<evidence type="ECO:0000256" key="1">
    <source>
        <dbReference type="SAM" id="MobiDB-lite"/>
    </source>
</evidence>
<accession>A0A1N6I6Z9</accession>
<name>A0A1N6I6Z9_9BURK</name>
<dbReference type="Proteomes" id="UP000185151">
    <property type="component" value="Unassembled WGS sequence"/>
</dbReference>
<organism evidence="2 3">
    <name type="scientific">Paraburkholderia phenazinium</name>
    <dbReference type="NCBI Taxonomy" id="60549"/>
    <lineage>
        <taxon>Bacteria</taxon>
        <taxon>Pseudomonadati</taxon>
        <taxon>Pseudomonadota</taxon>
        <taxon>Betaproteobacteria</taxon>
        <taxon>Burkholderiales</taxon>
        <taxon>Burkholderiaceae</taxon>
        <taxon>Paraburkholderia</taxon>
    </lineage>
</organism>
<feature type="region of interest" description="Disordered" evidence="1">
    <location>
        <begin position="156"/>
        <end position="184"/>
    </location>
</feature>
<gene>
    <name evidence="2" type="ORF">SAMN05444165_1869</name>
</gene>
<evidence type="ECO:0000313" key="3">
    <source>
        <dbReference type="Proteomes" id="UP000185151"/>
    </source>
</evidence>
<dbReference type="AlphaFoldDB" id="A0A1N6I6Z9"/>
<dbReference type="EMBL" id="FSRU01000001">
    <property type="protein sequence ID" value="SIO27773.1"/>
    <property type="molecule type" value="Genomic_DNA"/>
</dbReference>
<keyword evidence="3" id="KW-1185">Reference proteome</keyword>
<reference evidence="2 3" key="1">
    <citation type="submission" date="2016-11" db="EMBL/GenBank/DDBJ databases">
        <authorList>
            <person name="Jaros S."/>
            <person name="Januszkiewicz K."/>
            <person name="Wedrychowicz H."/>
        </authorList>
    </citation>
    <scope>NUCLEOTIDE SEQUENCE [LARGE SCALE GENOMIC DNA]</scope>
    <source>
        <strain evidence="2 3">GAS95</strain>
    </source>
</reference>
<sequence length="184" mass="19880">MQRLLRLRTDGVPFGHGCFSQPERSVTTSLGLRVVSKQCGKSCLLVAKLGASGANFGLKFRIGCLEGPGAGDGCRCFDFEFVATLRIDLLASLNRERPHRQHRSGDRRRQCCGERVVARLLVLPQFQLVINGGAAALADFCVDQVDGEFMRRPARGDQLRGGFPGTDAGVTDTAHGQSFTVKSG</sequence>
<proteinExistence type="predicted"/>
<protein>
    <submittedName>
        <fullName evidence="2">Uncharacterized protein</fullName>
    </submittedName>
</protein>
<feature type="compositionally biased region" description="Polar residues" evidence="1">
    <location>
        <begin position="174"/>
        <end position="184"/>
    </location>
</feature>
<evidence type="ECO:0000313" key="2">
    <source>
        <dbReference type="EMBL" id="SIO27773.1"/>
    </source>
</evidence>